<evidence type="ECO:0000313" key="1">
    <source>
        <dbReference type="EMBL" id="ANU59151.2"/>
    </source>
</evidence>
<dbReference type="Gene3D" id="2.180.10.10">
    <property type="entry name" value="RHS repeat-associated core"/>
    <property type="match status" value="1"/>
</dbReference>
<organism evidence="1 2">
    <name type="scientific">Bacteroides caecimuris</name>
    <dbReference type="NCBI Taxonomy" id="1796613"/>
    <lineage>
        <taxon>Bacteria</taxon>
        <taxon>Pseudomonadati</taxon>
        <taxon>Bacteroidota</taxon>
        <taxon>Bacteroidia</taxon>
        <taxon>Bacteroidales</taxon>
        <taxon>Bacteroidaceae</taxon>
        <taxon>Bacteroides</taxon>
    </lineage>
</organism>
<dbReference type="InterPro" id="IPR006530">
    <property type="entry name" value="YD"/>
</dbReference>
<proteinExistence type="predicted"/>
<dbReference type="EMBL" id="CP015401">
    <property type="protein sequence ID" value="ANU59151.2"/>
    <property type="molecule type" value="Genomic_DNA"/>
</dbReference>
<dbReference type="Proteomes" id="UP000092631">
    <property type="component" value="Chromosome"/>
</dbReference>
<dbReference type="KEGG" id="bcae:A4V03_17635"/>
<dbReference type="OrthoDB" id="9814627at2"/>
<reference evidence="2" key="1">
    <citation type="submission" date="2016-04" db="EMBL/GenBank/DDBJ databases">
        <title>Complete Genome Sequences of Twelve Strains of a Stable Defined Moderately Diverse Mouse Microbiota 2 (sDMDMm2).</title>
        <authorList>
            <person name="Uchimura Y."/>
            <person name="Wyss M."/>
            <person name="Brugiroux S."/>
            <person name="Limenitakis J.P."/>
            <person name="Stecher B."/>
            <person name="McCoy K.D."/>
            <person name="Macpherson A.J."/>
        </authorList>
    </citation>
    <scope>NUCLEOTIDE SEQUENCE [LARGE SCALE GENOMIC DNA]</scope>
    <source>
        <strain evidence="2">I48</strain>
    </source>
</reference>
<evidence type="ECO:0000313" key="2">
    <source>
        <dbReference type="Proteomes" id="UP000092631"/>
    </source>
</evidence>
<name>A0A1C7H5M2_9BACE</name>
<dbReference type="AlphaFoldDB" id="A0A1C7H5M2"/>
<sequence>MNIWLLTRHLTRRTLKDGSVISYVWGYNGRYPVIIEKNGLRYSYEYKPLIGIISMTDPRGVKTYYEYDNEGRLQCVKDDDRNVVTRYDYHYDSGINN</sequence>
<protein>
    <submittedName>
        <fullName evidence="1">Uncharacterized protein</fullName>
    </submittedName>
</protein>
<gene>
    <name evidence="1" type="ORF">A4V03_17635</name>
</gene>
<dbReference type="NCBIfam" id="TIGR01643">
    <property type="entry name" value="YD_repeat_2x"/>
    <property type="match status" value="1"/>
</dbReference>
<accession>A0A1C7H5M2</accession>
<keyword evidence="2" id="KW-1185">Reference proteome</keyword>